<evidence type="ECO:0000256" key="6">
    <source>
        <dbReference type="PIRSR" id="PIRSR036503-51"/>
    </source>
</evidence>
<dbReference type="InterPro" id="IPR006602">
    <property type="entry name" value="DM10_dom"/>
</dbReference>
<dbReference type="GO" id="GO:0006241">
    <property type="term" value="P:CTP biosynthetic process"/>
    <property type="evidence" value="ECO:0007669"/>
    <property type="project" value="InterPro"/>
</dbReference>
<dbReference type="CDD" id="cd04412">
    <property type="entry name" value="NDPk7B"/>
    <property type="match status" value="1"/>
</dbReference>
<dbReference type="GO" id="GO:0006183">
    <property type="term" value="P:GTP biosynthetic process"/>
    <property type="evidence" value="ECO:0007669"/>
    <property type="project" value="InterPro"/>
</dbReference>
<dbReference type="InterPro" id="IPR036850">
    <property type="entry name" value="NDK-like_dom_sf"/>
</dbReference>
<dbReference type="GO" id="GO:0005524">
    <property type="term" value="F:ATP binding"/>
    <property type="evidence" value="ECO:0007669"/>
    <property type="project" value="UniProtKB-KW"/>
</dbReference>
<keyword evidence="6" id="KW-0067">ATP-binding</keyword>
<proteinExistence type="inferred from homology"/>
<keyword evidence="2" id="KW-0963">Cytoplasm</keyword>
<feature type="domain" description="DM10" evidence="9">
    <location>
        <begin position="24"/>
        <end position="112"/>
    </location>
</feature>
<dbReference type="PANTHER" id="PTHR43109:SF2">
    <property type="entry name" value="NUCLEOSIDE DIPHOSPHATE KINASE 7"/>
    <property type="match status" value="1"/>
</dbReference>
<dbReference type="PRINTS" id="PR01243">
    <property type="entry name" value="NUCDPKINASE"/>
</dbReference>
<dbReference type="SUPFAM" id="SSF54919">
    <property type="entry name" value="Nucleoside diphosphate kinase, NDK"/>
    <property type="match status" value="2"/>
</dbReference>
<dbReference type="GO" id="GO:0006228">
    <property type="term" value="P:UTP biosynthetic process"/>
    <property type="evidence" value="ECO:0007669"/>
    <property type="project" value="InterPro"/>
</dbReference>
<keyword evidence="6" id="KW-0547">Nucleotide-binding</keyword>
<evidence type="ECO:0000256" key="7">
    <source>
        <dbReference type="PROSITE-ProRule" id="PRU00706"/>
    </source>
</evidence>
<reference evidence="10" key="1">
    <citation type="journal article" date="2024" name="Gigascience">
        <title>Chromosome-level genome of the poultry shaft louse Menopon gallinae provides insight into the host-switching and adaptive evolution of parasitic lice.</title>
        <authorList>
            <person name="Xu Y."/>
            <person name="Ma L."/>
            <person name="Liu S."/>
            <person name="Liang Y."/>
            <person name="Liu Q."/>
            <person name="He Z."/>
            <person name="Tian L."/>
            <person name="Duan Y."/>
            <person name="Cai W."/>
            <person name="Li H."/>
            <person name="Song F."/>
        </authorList>
    </citation>
    <scope>NUCLEOTIDE SEQUENCE</scope>
    <source>
        <strain evidence="10">Cailab_2023a</strain>
    </source>
</reference>
<dbReference type="Pfam" id="PF25364">
    <property type="entry name" value="PH_NDK7_N"/>
    <property type="match status" value="1"/>
</dbReference>
<dbReference type="GO" id="GO:0004550">
    <property type="term" value="F:nucleoside diphosphate kinase activity"/>
    <property type="evidence" value="ECO:0007669"/>
    <property type="project" value="InterPro"/>
</dbReference>
<evidence type="ECO:0000256" key="1">
    <source>
        <dbReference type="ARBA" id="ARBA00004430"/>
    </source>
</evidence>
<organism evidence="10">
    <name type="scientific">Menopon gallinae</name>
    <name type="common">poultry shaft louse</name>
    <dbReference type="NCBI Taxonomy" id="328185"/>
    <lineage>
        <taxon>Eukaryota</taxon>
        <taxon>Metazoa</taxon>
        <taxon>Ecdysozoa</taxon>
        <taxon>Arthropoda</taxon>
        <taxon>Hexapoda</taxon>
        <taxon>Insecta</taxon>
        <taxon>Pterygota</taxon>
        <taxon>Neoptera</taxon>
        <taxon>Paraneoptera</taxon>
        <taxon>Psocodea</taxon>
        <taxon>Troctomorpha</taxon>
        <taxon>Phthiraptera</taxon>
        <taxon>Amblycera</taxon>
        <taxon>Menoponidae</taxon>
        <taxon>Menopon</taxon>
    </lineage>
</organism>
<dbReference type="InterPro" id="IPR034907">
    <property type="entry name" value="NDK-like_dom"/>
</dbReference>
<name>A0AAW2HJW1_9NEOP</name>
<dbReference type="Pfam" id="PF00334">
    <property type="entry name" value="NDK"/>
    <property type="match status" value="2"/>
</dbReference>
<protein>
    <recommendedName>
        <fullName evidence="9">DM10 domain-containing protein</fullName>
    </recommendedName>
</protein>
<keyword evidence="3" id="KW-0206">Cytoskeleton</keyword>
<accession>A0AAW2HJW1</accession>
<evidence type="ECO:0000259" key="9">
    <source>
        <dbReference type="PROSITE" id="PS51336"/>
    </source>
</evidence>
<evidence type="ECO:0000256" key="4">
    <source>
        <dbReference type="ARBA" id="ARBA00023273"/>
    </source>
</evidence>
<dbReference type="SMART" id="SM00562">
    <property type="entry name" value="NDK"/>
    <property type="match status" value="2"/>
</dbReference>
<dbReference type="PROSITE" id="PS51336">
    <property type="entry name" value="DM10"/>
    <property type="match status" value="1"/>
</dbReference>
<evidence type="ECO:0000256" key="5">
    <source>
        <dbReference type="PIRSR" id="PIRSR036503-50"/>
    </source>
</evidence>
<dbReference type="InterPro" id="IPR011410">
    <property type="entry name" value="NDPK7"/>
</dbReference>
<dbReference type="GO" id="GO:0005879">
    <property type="term" value="C:axonemal microtubule"/>
    <property type="evidence" value="ECO:0007669"/>
    <property type="project" value="TreeGrafter"/>
</dbReference>
<sequence>MDNEDQNSNVESFFDNSCDVAIDHSSKYLFVVDWYDPVAQLVKNYLMSFYPHDQTVELYDLKNRKPFLRRCKQEGVALENLYKSAIVTVMSRQMKVVDYGDAKTRSKFETELSLAFVLIKPDILPKIGDIIEIIQNERFKIIHLKMGLMSQEAASEFYKEHEGQSFFAELIKFMTSGPSVAIQIIGENAQRRWRDLVGPVDAEVAKREAPHTLRAIYGTDIARNGVHCSKDEEYFVAETEVWFGKRTELNKRTSYIQPTCVLKDSTCCVIKPHAVTEGTCGKIIKTIVENGFKITAMELMTMDTTTAEEFLEVYKGVVPEYSAMVVQFTSGPLLALEVVDTNNPACTQETFRKLAGPADPDIARKLRPTTLRALFGRTKVQNAIHCTDLPDDAPLEVEYFFQVLQI</sequence>
<dbReference type="Gene3D" id="3.30.70.141">
    <property type="entry name" value="Nucleoside diphosphate kinase-like domain"/>
    <property type="match status" value="2"/>
</dbReference>
<dbReference type="InterPro" id="IPR057579">
    <property type="entry name" value="DM10_NDK7"/>
</dbReference>
<dbReference type="PIRSF" id="PIRSF036503">
    <property type="entry name" value="NDK7"/>
    <property type="match status" value="1"/>
</dbReference>
<evidence type="ECO:0000313" key="10">
    <source>
        <dbReference type="EMBL" id="KAL0269938.1"/>
    </source>
</evidence>
<dbReference type="SMART" id="SM00676">
    <property type="entry name" value="DM10"/>
    <property type="match status" value="1"/>
</dbReference>
<dbReference type="FunFam" id="3.30.70.141:FF:000004">
    <property type="entry name" value="Nucleoside diphosphate kinase 7"/>
    <property type="match status" value="1"/>
</dbReference>
<comment type="caution">
    <text evidence="7">Lacks conserved residue(s) required for the propagation of feature annotation.</text>
</comment>
<evidence type="ECO:0000256" key="8">
    <source>
        <dbReference type="RuleBase" id="RU004011"/>
    </source>
</evidence>
<dbReference type="PANTHER" id="PTHR43109">
    <property type="entry name" value="NUCLEOSIDE DIPHOSPHATE KINASE 7"/>
    <property type="match status" value="1"/>
</dbReference>
<comment type="subcellular location">
    <subcellularLocation>
        <location evidence="1">Cytoplasm</location>
        <location evidence="1">Cytoskeleton</location>
        <location evidence="1">Cilium axoneme</location>
    </subcellularLocation>
</comment>
<keyword evidence="4" id="KW-0966">Cell projection</keyword>
<comment type="caution">
    <text evidence="10">The sequence shown here is derived from an EMBL/GenBank/DDBJ whole genome shotgun (WGS) entry which is preliminary data.</text>
</comment>
<gene>
    <name evidence="10" type="ORF">PYX00_007513</name>
</gene>
<dbReference type="InterPro" id="IPR037993">
    <property type="entry name" value="NDPk7B"/>
</dbReference>
<dbReference type="EMBL" id="JARGDH010000004">
    <property type="protein sequence ID" value="KAL0269938.1"/>
    <property type="molecule type" value="Genomic_DNA"/>
</dbReference>
<feature type="active site" description="Pros-phosphohistidine intermediate" evidence="5">
    <location>
        <position position="227"/>
    </location>
</feature>
<evidence type="ECO:0000256" key="3">
    <source>
        <dbReference type="ARBA" id="ARBA00023212"/>
    </source>
</evidence>
<evidence type="ECO:0000256" key="2">
    <source>
        <dbReference type="ARBA" id="ARBA00022490"/>
    </source>
</evidence>
<dbReference type="PROSITE" id="PS51374">
    <property type="entry name" value="NDPK_LIKE"/>
    <property type="match status" value="2"/>
</dbReference>
<dbReference type="GO" id="GO:0005813">
    <property type="term" value="C:centrosome"/>
    <property type="evidence" value="ECO:0007669"/>
    <property type="project" value="TreeGrafter"/>
</dbReference>
<comment type="similarity">
    <text evidence="7 8">Belongs to the NDK family.</text>
</comment>
<dbReference type="InterPro" id="IPR001564">
    <property type="entry name" value="Nucleoside_diP_kinase"/>
</dbReference>
<dbReference type="AlphaFoldDB" id="A0AAW2HJW1"/>